<protein>
    <submittedName>
        <fullName evidence="3">Uncharacterized protein</fullName>
    </submittedName>
</protein>
<gene>
    <name evidence="3" type="ORF">VSDG_06122</name>
</gene>
<evidence type="ECO:0000256" key="1">
    <source>
        <dbReference type="PROSITE-ProRule" id="PRU00339"/>
    </source>
</evidence>
<dbReference type="Gene3D" id="1.25.40.10">
    <property type="entry name" value="Tetratricopeptide repeat domain"/>
    <property type="match status" value="3"/>
</dbReference>
<feature type="region of interest" description="Disordered" evidence="2">
    <location>
        <begin position="568"/>
        <end position="610"/>
    </location>
</feature>
<feature type="compositionally biased region" description="Basic residues" evidence="2">
    <location>
        <begin position="587"/>
        <end position="596"/>
    </location>
</feature>
<dbReference type="EMBL" id="LJZO01000027">
    <property type="protein sequence ID" value="ROV94731.1"/>
    <property type="molecule type" value="Genomic_DNA"/>
</dbReference>
<keyword evidence="4" id="KW-1185">Reference proteome</keyword>
<accession>A0A423VUR2</accession>
<dbReference type="OrthoDB" id="9991317at2759"/>
<evidence type="ECO:0000313" key="4">
    <source>
        <dbReference type="Proteomes" id="UP000284375"/>
    </source>
</evidence>
<name>A0A423VUR2_CYTCH</name>
<feature type="region of interest" description="Disordered" evidence="2">
    <location>
        <begin position="1"/>
        <end position="20"/>
    </location>
</feature>
<evidence type="ECO:0000256" key="2">
    <source>
        <dbReference type="SAM" id="MobiDB-lite"/>
    </source>
</evidence>
<proteinExistence type="predicted"/>
<feature type="compositionally biased region" description="Acidic residues" evidence="2">
    <location>
        <begin position="709"/>
        <end position="718"/>
    </location>
</feature>
<dbReference type="Pfam" id="PF13432">
    <property type="entry name" value="TPR_16"/>
    <property type="match status" value="1"/>
</dbReference>
<feature type="repeat" description="TPR" evidence="1">
    <location>
        <begin position="501"/>
        <end position="534"/>
    </location>
</feature>
<feature type="repeat" description="TPR" evidence="1">
    <location>
        <begin position="923"/>
        <end position="956"/>
    </location>
</feature>
<comment type="caution">
    <text evidence="3">The sequence shown here is derived from an EMBL/GenBank/DDBJ whole genome shotgun (WGS) entry which is preliminary data.</text>
</comment>
<feature type="region of interest" description="Disordered" evidence="2">
    <location>
        <begin position="697"/>
        <end position="738"/>
    </location>
</feature>
<dbReference type="InterPro" id="IPR039340">
    <property type="entry name" value="Tfc4/TFIIIC-102/Sfc4"/>
</dbReference>
<dbReference type="Proteomes" id="UP000284375">
    <property type="component" value="Unassembled WGS sequence"/>
</dbReference>
<dbReference type="GO" id="GO:0000127">
    <property type="term" value="C:transcription factor TFIIIC complex"/>
    <property type="evidence" value="ECO:0007669"/>
    <property type="project" value="TreeGrafter"/>
</dbReference>
<dbReference type="PROSITE" id="PS50005">
    <property type="entry name" value="TPR"/>
    <property type="match status" value="2"/>
</dbReference>
<dbReference type="STRING" id="252740.A0A423VUR2"/>
<dbReference type="SMART" id="SM00028">
    <property type="entry name" value="TPR"/>
    <property type="match status" value="5"/>
</dbReference>
<evidence type="ECO:0000313" key="3">
    <source>
        <dbReference type="EMBL" id="ROV94731.1"/>
    </source>
</evidence>
<dbReference type="GO" id="GO:0006383">
    <property type="term" value="P:transcription by RNA polymerase III"/>
    <property type="evidence" value="ECO:0007669"/>
    <property type="project" value="InterPro"/>
</dbReference>
<dbReference type="Pfam" id="PF13181">
    <property type="entry name" value="TPR_8"/>
    <property type="match status" value="1"/>
</dbReference>
<organism evidence="3 4">
    <name type="scientific">Cytospora chrysosperma</name>
    <name type="common">Cytospora canker fungus</name>
    <name type="synonym">Sphaeria chrysosperma</name>
    <dbReference type="NCBI Taxonomy" id="252740"/>
    <lineage>
        <taxon>Eukaryota</taxon>
        <taxon>Fungi</taxon>
        <taxon>Dikarya</taxon>
        <taxon>Ascomycota</taxon>
        <taxon>Pezizomycotina</taxon>
        <taxon>Sordariomycetes</taxon>
        <taxon>Sordariomycetidae</taxon>
        <taxon>Diaporthales</taxon>
        <taxon>Cytosporaceae</taxon>
        <taxon>Cytospora</taxon>
    </lineage>
</organism>
<dbReference type="SUPFAM" id="SSF48452">
    <property type="entry name" value="TPR-like"/>
    <property type="match status" value="2"/>
</dbReference>
<dbReference type="PANTHER" id="PTHR23082">
    <property type="entry name" value="TRANSCRIPTION INITIATION FACTOR IIIC TFIIIC , POLYPEPTIDE 3-RELATED"/>
    <property type="match status" value="1"/>
</dbReference>
<dbReference type="PANTHER" id="PTHR23082:SF0">
    <property type="entry name" value="GENERAL TRANSCRIPTION FACTOR 3C POLYPEPTIDE 3"/>
    <property type="match status" value="1"/>
</dbReference>
<sequence>MESDLRGLLQVPPEKPSTSNINNVLSTQPLPQGAPIATEVPPRLIQFADFSTSYMNEDDDLEMAGNNEYDEELEVSDADSDDFRVQADIAKLNADVAAFKASMAADSSDDDDDLIDPRLAMASGIPRKRKAKKPKAAGPVKRRVGGGTRSNIAELSADIKLQLSRASQAWVVENRRDEALEIVLEIIRVNAETHEAWILLSSIYEEMGAMSDYIMAKCFAAHLRPRDFHGWISCALAALADVTPGQRETNLGIAQLCYSAAIRANPKSLKARVGKANCALEAGNANVAATEYAKVLKRKPYNMAILRNMAEAAFDTRNTKKYVELARGFYEQTITYMRSGGQMDFEWSDVIIYIEMCAFMEMYAEAVLALRSLARLLIGRPDESFWDKYHDDDREWDQDEDRRREEPEYQPDRYPYGMYGPALPLDLRAKLAIYRLKLEQDEEATRHLQWLNPQDADIYQFFVDTPFVIKDLANQLFESRKVTTALEFYDLYRRLTGEPDPEILVQQGKCYLEMEDQATAEECFIAAIEIDDDNIDARYELAQMYETAQEQEEAFLLVNEALKLEQEQRLEEGEDDDGGKDTMADKARKKRRVRQKVLRDKAKARPKRAKRVYVRRMANKQQREKYEESVTNNFKEKYQRVLELRRQMASGDKEAEAEWMAAAQDLVDDFRSFKEFYPWDKYLSFMGYGSFFRENRRKKEREQEHQQQQEEEEEEREGGEERGDGQIDEEATEPQETSGLAAMAERLQKNLAPEDGDTSAQPSLRRNEHRGIPFDEWLDLFLEYAISLARHQKAKEAYLVCQSARDSIVYKSSDNTFLIHVAWAACAVYAADEETCVAVARFFMRNNSAATDSYRVFSALCRVCQSPVSWYSSGPAQKYILRQIKAMDRTLLPPEIAESALGTWDHALPREEGQGPRHEALDVALLMLYGHILLTSTSYTYALNYFLRAAALDPGNPMVNLSTGIAYVHYAMKRQAENRQFILVQGMHFMFLYYDARVRSADVAERLEAHYNVARCYHLLGIYHLAAEFYGRALGEAKEYQEGGGDGDGNGDEKPLLRDFVYESAVNMRTYSLTNGDFESARALTETWLVL</sequence>
<dbReference type="AlphaFoldDB" id="A0A423VUR2"/>
<reference evidence="3 4" key="1">
    <citation type="submission" date="2015-09" db="EMBL/GenBank/DDBJ databases">
        <title>Host preference determinants of Valsa canker pathogens revealed by comparative genomics.</title>
        <authorList>
            <person name="Yin Z."/>
            <person name="Huang L."/>
        </authorList>
    </citation>
    <scope>NUCLEOTIDE SEQUENCE [LARGE SCALE GENOMIC DNA]</scope>
    <source>
        <strain evidence="3 4">YSFL</strain>
    </source>
</reference>
<keyword evidence="1" id="KW-0802">TPR repeat</keyword>
<dbReference type="InterPro" id="IPR011990">
    <property type="entry name" value="TPR-like_helical_dom_sf"/>
</dbReference>
<dbReference type="InterPro" id="IPR019734">
    <property type="entry name" value="TPR_rpt"/>
</dbReference>